<evidence type="ECO:0000256" key="1">
    <source>
        <dbReference type="ARBA" id="ARBA00005578"/>
    </source>
</evidence>
<dbReference type="PIRSF" id="PIRSF003113">
    <property type="entry name" value="BolA"/>
    <property type="match status" value="1"/>
</dbReference>
<sequence length="122" mass="14014">MNAFKRLNLWNVERCRMSTNKNPIESSITNKLQELKPVFLKVINESYMHNVPKDAETHFKVVIVSEDFQALPLIKRHRMVNDILKSELQGGVHALSIVAKTPDQWKDEEIEPSPNCRGGFGK</sequence>
<dbReference type="PANTHER" id="PTHR46229">
    <property type="entry name" value="BOLA TRANSCRIPTION REGULATOR"/>
    <property type="match status" value="1"/>
</dbReference>
<gene>
    <name evidence="3" type="ORF">ABEB36_005777</name>
</gene>
<dbReference type="SUPFAM" id="SSF82657">
    <property type="entry name" value="BolA-like"/>
    <property type="match status" value="1"/>
</dbReference>
<dbReference type="PANTHER" id="PTHR46229:SF2">
    <property type="entry name" value="BOLA-LIKE PROTEIN 1"/>
    <property type="match status" value="1"/>
</dbReference>
<evidence type="ECO:0000256" key="2">
    <source>
        <dbReference type="RuleBase" id="RU003860"/>
    </source>
</evidence>
<dbReference type="InterPro" id="IPR036065">
    <property type="entry name" value="BolA-like_sf"/>
</dbReference>
<organism evidence="3 4">
    <name type="scientific">Hypothenemus hampei</name>
    <name type="common">Coffee berry borer</name>
    <dbReference type="NCBI Taxonomy" id="57062"/>
    <lineage>
        <taxon>Eukaryota</taxon>
        <taxon>Metazoa</taxon>
        <taxon>Ecdysozoa</taxon>
        <taxon>Arthropoda</taxon>
        <taxon>Hexapoda</taxon>
        <taxon>Insecta</taxon>
        <taxon>Pterygota</taxon>
        <taxon>Neoptera</taxon>
        <taxon>Endopterygota</taxon>
        <taxon>Coleoptera</taxon>
        <taxon>Polyphaga</taxon>
        <taxon>Cucujiformia</taxon>
        <taxon>Curculionidae</taxon>
        <taxon>Scolytinae</taxon>
        <taxon>Hypothenemus</taxon>
    </lineage>
</organism>
<comment type="similarity">
    <text evidence="1 2">Belongs to the BolA/IbaG family.</text>
</comment>
<reference evidence="3 4" key="1">
    <citation type="submission" date="2024-05" db="EMBL/GenBank/DDBJ databases">
        <title>Genetic variation in Jamaican populations of the coffee berry borer (Hypothenemus hampei).</title>
        <authorList>
            <person name="Errbii M."/>
            <person name="Myrie A."/>
        </authorList>
    </citation>
    <scope>NUCLEOTIDE SEQUENCE [LARGE SCALE GENOMIC DNA]</scope>
    <source>
        <strain evidence="3">JA-Hopewell-2020-01-JO</strain>
        <tissue evidence="3">Whole body</tissue>
    </source>
</reference>
<dbReference type="FunFam" id="3.30.300.90:FF:000001">
    <property type="entry name" value="Transcriptional regulator BolA"/>
    <property type="match status" value="1"/>
</dbReference>
<comment type="caution">
    <text evidence="3">The sequence shown here is derived from an EMBL/GenBank/DDBJ whole genome shotgun (WGS) entry which is preliminary data.</text>
</comment>
<dbReference type="AlphaFoldDB" id="A0ABD1F2G6"/>
<dbReference type="Pfam" id="PF01722">
    <property type="entry name" value="BolA"/>
    <property type="match status" value="1"/>
</dbReference>
<evidence type="ECO:0008006" key="5">
    <source>
        <dbReference type="Google" id="ProtNLM"/>
    </source>
</evidence>
<dbReference type="EMBL" id="JBDJPC010000004">
    <property type="protein sequence ID" value="KAL1506407.1"/>
    <property type="molecule type" value="Genomic_DNA"/>
</dbReference>
<dbReference type="Proteomes" id="UP001566132">
    <property type="component" value="Unassembled WGS sequence"/>
</dbReference>
<name>A0ABD1F2G6_HYPHA</name>
<evidence type="ECO:0000313" key="4">
    <source>
        <dbReference type="Proteomes" id="UP001566132"/>
    </source>
</evidence>
<evidence type="ECO:0000313" key="3">
    <source>
        <dbReference type="EMBL" id="KAL1506407.1"/>
    </source>
</evidence>
<dbReference type="GO" id="GO:1990229">
    <property type="term" value="C:iron-sulfur cluster assembly complex"/>
    <property type="evidence" value="ECO:0007669"/>
    <property type="project" value="UniProtKB-ARBA"/>
</dbReference>
<keyword evidence="4" id="KW-1185">Reference proteome</keyword>
<proteinExistence type="inferred from homology"/>
<accession>A0ABD1F2G6</accession>
<dbReference type="InterPro" id="IPR002634">
    <property type="entry name" value="BolA"/>
</dbReference>
<protein>
    <recommendedName>
        <fullName evidence="5">BolA-like protein DDB_G0274169</fullName>
    </recommendedName>
</protein>
<dbReference type="InterPro" id="IPR050961">
    <property type="entry name" value="BolA/IbaG_stress_morph_reg"/>
</dbReference>
<dbReference type="Gene3D" id="3.30.300.90">
    <property type="entry name" value="BolA-like"/>
    <property type="match status" value="1"/>
</dbReference>